<dbReference type="InterPro" id="IPR036388">
    <property type="entry name" value="WH-like_DNA-bd_sf"/>
</dbReference>
<dbReference type="InterPro" id="IPR008920">
    <property type="entry name" value="TF_FadR/GntR_C"/>
</dbReference>
<gene>
    <name evidence="5" type="ORF">G5B40_06075</name>
</gene>
<protein>
    <submittedName>
        <fullName evidence="5">GntR family transcriptional regulator</fullName>
    </submittedName>
</protein>
<dbReference type="GO" id="GO:0003700">
    <property type="term" value="F:DNA-binding transcription factor activity"/>
    <property type="evidence" value="ECO:0007669"/>
    <property type="project" value="InterPro"/>
</dbReference>
<dbReference type="Proteomes" id="UP000503336">
    <property type="component" value="Chromosome"/>
</dbReference>
<evidence type="ECO:0000256" key="3">
    <source>
        <dbReference type="ARBA" id="ARBA00023163"/>
    </source>
</evidence>
<dbReference type="AlphaFoldDB" id="A0A7L5BT63"/>
<evidence type="ECO:0000256" key="2">
    <source>
        <dbReference type="ARBA" id="ARBA00023125"/>
    </source>
</evidence>
<dbReference type="SUPFAM" id="SSF48008">
    <property type="entry name" value="GntR ligand-binding domain-like"/>
    <property type="match status" value="1"/>
</dbReference>
<evidence type="ECO:0000313" key="6">
    <source>
        <dbReference type="Proteomes" id="UP000503336"/>
    </source>
</evidence>
<dbReference type="Pfam" id="PF07729">
    <property type="entry name" value="FCD"/>
    <property type="match status" value="1"/>
</dbReference>
<feature type="domain" description="HTH gntR-type" evidence="4">
    <location>
        <begin position="18"/>
        <end position="85"/>
    </location>
</feature>
<keyword evidence="3" id="KW-0804">Transcription</keyword>
<organism evidence="5 6">
    <name type="scientific">Pikeienuella piscinae</name>
    <dbReference type="NCBI Taxonomy" id="2748098"/>
    <lineage>
        <taxon>Bacteria</taxon>
        <taxon>Pseudomonadati</taxon>
        <taxon>Pseudomonadota</taxon>
        <taxon>Alphaproteobacteria</taxon>
        <taxon>Rhodobacterales</taxon>
        <taxon>Paracoccaceae</taxon>
        <taxon>Pikeienuella</taxon>
    </lineage>
</organism>
<accession>A0A7L5BT63</accession>
<dbReference type="Gene3D" id="1.20.120.530">
    <property type="entry name" value="GntR ligand-binding domain-like"/>
    <property type="match status" value="1"/>
</dbReference>
<dbReference type="Gene3D" id="1.10.10.10">
    <property type="entry name" value="Winged helix-like DNA-binding domain superfamily/Winged helix DNA-binding domain"/>
    <property type="match status" value="1"/>
</dbReference>
<keyword evidence="2" id="KW-0238">DNA-binding</keyword>
<dbReference type="EMBL" id="CP049056">
    <property type="protein sequence ID" value="QIE55060.1"/>
    <property type="molecule type" value="Genomic_DNA"/>
</dbReference>
<dbReference type="SMART" id="SM00895">
    <property type="entry name" value="FCD"/>
    <property type="match status" value="1"/>
</dbReference>
<evidence type="ECO:0000256" key="1">
    <source>
        <dbReference type="ARBA" id="ARBA00023015"/>
    </source>
</evidence>
<dbReference type="PANTHER" id="PTHR43537:SF49">
    <property type="entry name" value="TRANSCRIPTIONAL REGULATORY PROTEIN"/>
    <property type="match status" value="1"/>
</dbReference>
<dbReference type="CDD" id="cd07377">
    <property type="entry name" value="WHTH_GntR"/>
    <property type="match status" value="1"/>
</dbReference>
<evidence type="ECO:0000313" key="5">
    <source>
        <dbReference type="EMBL" id="QIE55060.1"/>
    </source>
</evidence>
<name>A0A7L5BT63_9RHOB</name>
<evidence type="ECO:0000259" key="4">
    <source>
        <dbReference type="PROSITE" id="PS50949"/>
    </source>
</evidence>
<dbReference type="KEGG" id="hdh:G5B40_06075"/>
<dbReference type="SMART" id="SM00345">
    <property type="entry name" value="HTH_GNTR"/>
    <property type="match status" value="1"/>
</dbReference>
<dbReference type="PANTHER" id="PTHR43537">
    <property type="entry name" value="TRANSCRIPTIONAL REGULATOR, GNTR FAMILY"/>
    <property type="match status" value="1"/>
</dbReference>
<dbReference type="SUPFAM" id="SSF46785">
    <property type="entry name" value="Winged helix' DNA-binding domain"/>
    <property type="match status" value="1"/>
</dbReference>
<dbReference type="RefSeq" id="WP_165096328.1">
    <property type="nucleotide sequence ID" value="NZ_CP049056.1"/>
</dbReference>
<dbReference type="GO" id="GO:0003677">
    <property type="term" value="F:DNA binding"/>
    <property type="evidence" value="ECO:0007669"/>
    <property type="project" value="UniProtKB-KW"/>
</dbReference>
<keyword evidence="1" id="KW-0805">Transcription regulation</keyword>
<dbReference type="InterPro" id="IPR000524">
    <property type="entry name" value="Tscrpt_reg_HTH_GntR"/>
</dbReference>
<dbReference type="Pfam" id="PF00392">
    <property type="entry name" value="GntR"/>
    <property type="match status" value="1"/>
</dbReference>
<proteinExistence type="predicted"/>
<keyword evidence="6" id="KW-1185">Reference proteome</keyword>
<dbReference type="InterPro" id="IPR036390">
    <property type="entry name" value="WH_DNA-bd_sf"/>
</dbReference>
<dbReference type="InterPro" id="IPR011711">
    <property type="entry name" value="GntR_C"/>
</dbReference>
<dbReference type="PROSITE" id="PS50949">
    <property type="entry name" value="HTH_GNTR"/>
    <property type="match status" value="1"/>
</dbReference>
<reference evidence="5 6" key="1">
    <citation type="submission" date="2020-02" db="EMBL/GenBank/DDBJ databases">
        <title>complete genome sequence of Rhodobacteraceae bacterium.</title>
        <authorList>
            <person name="Park J."/>
            <person name="Kim Y.-S."/>
            <person name="Kim K.-H."/>
        </authorList>
    </citation>
    <scope>NUCLEOTIDE SEQUENCE [LARGE SCALE GENOMIC DNA]</scope>
    <source>
        <strain evidence="5 6">RR4-56</strain>
    </source>
</reference>
<sequence>MPKSLGAIRPAIGGAEALSLSEQIAGQLAESIVQGEYEPGDRVHEVAVSERFQVSRGPVREALRILEKEGLVSIQPRRGAIVTKLTVSEVEDVFEIRATLLGLAGRRAAQQGDKALVAELRAQLEQLRGLLELEDSEDVTDTYLAEVQDLNLKLCARTGSDRLAEIIFSLLHQTMRYSRLGLSTGERRAQSVRNWARLIDSIEKGDAEAAEKATQTLVNRSKAMAVRLLREEDGQGAKG</sequence>